<comment type="function">
    <text evidence="16">Peptidoglycan polymerase that is essential for cell division.</text>
</comment>
<name>A0ABU8FKQ2_9BACI</name>
<sequence>MKRVWKSIDYSLVLPLVIVCVLGVIMVYSASSIVAITKYYPKYGWTSDHFFLSQLKALFVGTIGLFIAMFVPFQVWRKRIITVLIVVVSIGMLLIVLKWGTVVNNAKSWVFGVQPSEFVKLGIIIVLARFYAKKHATDGPIWHGAGRVFIFLFTTICLILKQPDLGTTLLIVSTIGIMTFCSGIPLQVWLKRIALTSIIWIPLGYFIGKNVLTPVQIARFTTFWNPFGDAQGKGFQLINSFVGIASGGVGGRGLGNSIQKYGYLPEPHTDFIMAIISEELGFVGVAIILIGLLVIVVRAFRIAQKCKDPFGSLLAIGIGSMIGVQSIVNLGGITGVMPLTGVPLPFVSYGGTSLVVTLAAMGILLNVASFVKQQEKREQKEQEQQQPKQERHLVVVK</sequence>
<organism evidence="19 20">
    <name type="scientific">Bacillus bruguierae</name>
    <dbReference type="NCBI Taxonomy" id="3127667"/>
    <lineage>
        <taxon>Bacteria</taxon>
        <taxon>Bacillati</taxon>
        <taxon>Bacillota</taxon>
        <taxon>Bacilli</taxon>
        <taxon>Bacillales</taxon>
        <taxon>Bacillaceae</taxon>
        <taxon>Bacillus</taxon>
    </lineage>
</organism>
<keyword evidence="5" id="KW-0133">Cell shape</keyword>
<feature type="transmembrane region" description="Helical" evidence="18">
    <location>
        <begin position="55"/>
        <end position="73"/>
    </location>
</feature>
<dbReference type="InterPro" id="IPR018365">
    <property type="entry name" value="Cell_cycle_FtsW-rel_CS"/>
</dbReference>
<dbReference type="PROSITE" id="PS00428">
    <property type="entry name" value="FTSW_RODA_SPOVE"/>
    <property type="match status" value="1"/>
</dbReference>
<evidence type="ECO:0000256" key="5">
    <source>
        <dbReference type="ARBA" id="ARBA00022960"/>
    </source>
</evidence>
<accession>A0ABU8FKQ2</accession>
<feature type="transmembrane region" description="Helical" evidence="18">
    <location>
        <begin position="80"/>
        <end position="97"/>
    </location>
</feature>
<evidence type="ECO:0000313" key="20">
    <source>
        <dbReference type="Proteomes" id="UP001372526"/>
    </source>
</evidence>
<feature type="transmembrane region" description="Helical" evidence="18">
    <location>
        <begin position="193"/>
        <end position="212"/>
    </location>
</feature>
<evidence type="ECO:0000256" key="17">
    <source>
        <dbReference type="SAM" id="MobiDB-lite"/>
    </source>
</evidence>
<evidence type="ECO:0000256" key="18">
    <source>
        <dbReference type="SAM" id="Phobius"/>
    </source>
</evidence>
<keyword evidence="20" id="KW-1185">Reference proteome</keyword>
<dbReference type="PANTHER" id="PTHR30474:SF2">
    <property type="entry name" value="PEPTIDOGLYCAN GLYCOSYLTRANSFERASE FTSW-RELATED"/>
    <property type="match status" value="1"/>
</dbReference>
<evidence type="ECO:0000256" key="7">
    <source>
        <dbReference type="ARBA" id="ARBA00022989"/>
    </source>
</evidence>
<evidence type="ECO:0000256" key="6">
    <source>
        <dbReference type="ARBA" id="ARBA00022984"/>
    </source>
</evidence>
<keyword evidence="7 18" id="KW-1133">Transmembrane helix</keyword>
<gene>
    <name evidence="19" type="ORF">WAZ07_17495</name>
</gene>
<evidence type="ECO:0000256" key="1">
    <source>
        <dbReference type="ARBA" id="ARBA00004141"/>
    </source>
</evidence>
<dbReference type="PANTHER" id="PTHR30474">
    <property type="entry name" value="CELL CYCLE PROTEIN"/>
    <property type="match status" value="1"/>
</dbReference>
<keyword evidence="6" id="KW-0573">Peptidoglycan synthesis</keyword>
<keyword evidence="2" id="KW-0328">Glycosyltransferase</keyword>
<reference evidence="19 20" key="1">
    <citation type="submission" date="2024-01" db="EMBL/GenBank/DDBJ databases">
        <title>Seven novel Bacillus-like species.</title>
        <authorList>
            <person name="Liu G."/>
        </authorList>
    </citation>
    <scope>NUCLEOTIDE SEQUENCE [LARGE SCALE GENOMIC DNA]</scope>
    <source>
        <strain evidence="19 20">FJAT-51639</strain>
    </source>
</reference>
<evidence type="ECO:0000256" key="2">
    <source>
        <dbReference type="ARBA" id="ARBA00022676"/>
    </source>
</evidence>
<feature type="region of interest" description="Disordered" evidence="17">
    <location>
        <begin position="378"/>
        <end position="397"/>
    </location>
</feature>
<feature type="transmembrane region" description="Helical" evidence="18">
    <location>
        <begin position="312"/>
        <end position="334"/>
    </location>
</feature>
<evidence type="ECO:0000256" key="8">
    <source>
        <dbReference type="ARBA" id="ARBA00023136"/>
    </source>
</evidence>
<dbReference type="EC" id="2.4.99.28" evidence="14"/>
<evidence type="ECO:0000256" key="14">
    <source>
        <dbReference type="ARBA" id="ARBA00044770"/>
    </source>
</evidence>
<feature type="transmembrane region" description="Helical" evidence="18">
    <location>
        <begin position="144"/>
        <end position="161"/>
    </location>
</feature>
<dbReference type="RefSeq" id="WP_336473493.1">
    <property type="nucleotide sequence ID" value="NZ_JBAWSX010000011.1"/>
</dbReference>
<comment type="subcellular location">
    <subcellularLocation>
        <location evidence="1">Membrane</location>
        <topology evidence="1">Multi-pass membrane protein</topology>
    </subcellularLocation>
</comment>
<feature type="transmembrane region" description="Helical" evidence="18">
    <location>
        <begin position="280"/>
        <end position="300"/>
    </location>
</feature>
<dbReference type="InterPro" id="IPR001182">
    <property type="entry name" value="FtsW/RodA"/>
</dbReference>
<comment type="similarity">
    <text evidence="11">Belongs to the SEDS family. FtsW subfamily.</text>
</comment>
<evidence type="ECO:0000256" key="3">
    <source>
        <dbReference type="ARBA" id="ARBA00022679"/>
    </source>
</evidence>
<evidence type="ECO:0000256" key="4">
    <source>
        <dbReference type="ARBA" id="ARBA00022692"/>
    </source>
</evidence>
<dbReference type="Proteomes" id="UP001372526">
    <property type="component" value="Unassembled WGS sequence"/>
</dbReference>
<evidence type="ECO:0000256" key="11">
    <source>
        <dbReference type="ARBA" id="ARBA00038053"/>
    </source>
</evidence>
<protein>
    <recommendedName>
        <fullName evidence="12">Probable peptidoglycan glycosyltransferase FtsW</fullName>
        <ecNumber evidence="14">2.4.99.28</ecNumber>
    </recommendedName>
    <alternativeName>
        <fullName evidence="13">Cell division protein FtsW</fullName>
    </alternativeName>
    <alternativeName>
        <fullName evidence="10">Cell wall polymerase</fullName>
    </alternativeName>
    <alternativeName>
        <fullName evidence="9">Peptidoglycan polymerase</fullName>
    </alternativeName>
</protein>
<feature type="transmembrane region" description="Helical" evidence="18">
    <location>
        <begin position="346"/>
        <end position="371"/>
    </location>
</feature>
<evidence type="ECO:0000256" key="12">
    <source>
        <dbReference type="ARBA" id="ARBA00041185"/>
    </source>
</evidence>
<comment type="catalytic activity">
    <reaction evidence="15">
        <text>[GlcNAc-(1-&gt;4)-Mur2Ac(oyl-L-Ala-gamma-D-Glu-L-Lys-D-Ala-D-Ala)](n)-di-trans,octa-cis-undecaprenyl diphosphate + beta-D-GlcNAc-(1-&gt;4)-Mur2Ac(oyl-L-Ala-gamma-D-Glu-L-Lys-D-Ala-D-Ala)-di-trans,octa-cis-undecaprenyl diphosphate = [GlcNAc-(1-&gt;4)-Mur2Ac(oyl-L-Ala-gamma-D-Glu-L-Lys-D-Ala-D-Ala)](n+1)-di-trans,octa-cis-undecaprenyl diphosphate + di-trans,octa-cis-undecaprenyl diphosphate + H(+)</text>
        <dbReference type="Rhea" id="RHEA:23708"/>
        <dbReference type="Rhea" id="RHEA-COMP:9602"/>
        <dbReference type="Rhea" id="RHEA-COMP:9603"/>
        <dbReference type="ChEBI" id="CHEBI:15378"/>
        <dbReference type="ChEBI" id="CHEBI:58405"/>
        <dbReference type="ChEBI" id="CHEBI:60033"/>
        <dbReference type="ChEBI" id="CHEBI:78435"/>
        <dbReference type="EC" id="2.4.99.28"/>
    </reaction>
</comment>
<proteinExistence type="inferred from homology"/>
<evidence type="ECO:0000256" key="9">
    <source>
        <dbReference type="ARBA" id="ARBA00032370"/>
    </source>
</evidence>
<evidence type="ECO:0000256" key="16">
    <source>
        <dbReference type="ARBA" id="ARBA00049966"/>
    </source>
</evidence>
<evidence type="ECO:0000256" key="15">
    <source>
        <dbReference type="ARBA" id="ARBA00049902"/>
    </source>
</evidence>
<evidence type="ECO:0000313" key="19">
    <source>
        <dbReference type="EMBL" id="MEI4803073.1"/>
    </source>
</evidence>
<keyword evidence="8 18" id="KW-0472">Membrane</keyword>
<feature type="transmembrane region" description="Helical" evidence="18">
    <location>
        <begin position="167"/>
        <end position="186"/>
    </location>
</feature>
<dbReference type="Pfam" id="PF01098">
    <property type="entry name" value="FTSW_RODA_SPOVE"/>
    <property type="match status" value="1"/>
</dbReference>
<keyword evidence="3" id="KW-0808">Transferase</keyword>
<keyword evidence="4 18" id="KW-0812">Transmembrane</keyword>
<dbReference type="EMBL" id="JBAWSX010000011">
    <property type="protein sequence ID" value="MEI4803073.1"/>
    <property type="molecule type" value="Genomic_DNA"/>
</dbReference>
<feature type="transmembrane region" description="Helical" evidence="18">
    <location>
        <begin position="12"/>
        <end position="35"/>
    </location>
</feature>
<evidence type="ECO:0000256" key="13">
    <source>
        <dbReference type="ARBA" id="ARBA00041418"/>
    </source>
</evidence>
<evidence type="ECO:0000256" key="10">
    <source>
        <dbReference type="ARBA" id="ARBA00033270"/>
    </source>
</evidence>
<comment type="caution">
    <text evidence="19">The sequence shown here is derived from an EMBL/GenBank/DDBJ whole genome shotgun (WGS) entry which is preliminary data.</text>
</comment>